<reference evidence="2 3" key="1">
    <citation type="submission" date="2016-10" db="EMBL/GenBank/DDBJ databases">
        <authorList>
            <person name="de Groot N.N."/>
        </authorList>
    </citation>
    <scope>NUCLEOTIDE SEQUENCE [LARGE SCALE GENOMIC DNA]</scope>
    <source>
        <strain evidence="2 3">B25</strain>
    </source>
</reference>
<dbReference type="PROSITE" id="PS51257">
    <property type="entry name" value="PROKAR_LIPOPROTEIN"/>
    <property type="match status" value="1"/>
</dbReference>
<feature type="chain" id="PRO_5010249308" description="Lipoprotein" evidence="1">
    <location>
        <begin position="22"/>
        <end position="43"/>
    </location>
</feature>
<keyword evidence="1" id="KW-0732">Signal</keyword>
<dbReference type="RefSeq" id="WP_256210377.1">
    <property type="nucleotide sequence ID" value="NZ_FOFU01000005.1"/>
</dbReference>
<feature type="signal peptide" evidence="1">
    <location>
        <begin position="1"/>
        <end position="21"/>
    </location>
</feature>
<proteinExistence type="predicted"/>
<organism evidence="2 3">
    <name type="scientific">Treponema bryantii</name>
    <dbReference type="NCBI Taxonomy" id="163"/>
    <lineage>
        <taxon>Bacteria</taxon>
        <taxon>Pseudomonadati</taxon>
        <taxon>Spirochaetota</taxon>
        <taxon>Spirochaetia</taxon>
        <taxon>Spirochaetales</taxon>
        <taxon>Treponemataceae</taxon>
        <taxon>Treponema</taxon>
    </lineage>
</organism>
<keyword evidence="3" id="KW-1185">Reference proteome</keyword>
<dbReference type="Proteomes" id="UP000182360">
    <property type="component" value="Unassembled WGS sequence"/>
</dbReference>
<dbReference type="AlphaFoldDB" id="A0A1H9GKI2"/>
<sequence>MKKLLIAIAFAMVFMAGCSSVSVTHEDGSHTVLYPDGTLEHIN</sequence>
<accession>A0A1H9GKI2</accession>
<name>A0A1H9GKI2_9SPIR</name>
<gene>
    <name evidence="2" type="ORF">SAMN04487977_10538</name>
</gene>
<protein>
    <recommendedName>
        <fullName evidence="4">Lipoprotein</fullName>
    </recommendedName>
</protein>
<evidence type="ECO:0000313" key="2">
    <source>
        <dbReference type="EMBL" id="SEQ50622.1"/>
    </source>
</evidence>
<evidence type="ECO:0000313" key="3">
    <source>
        <dbReference type="Proteomes" id="UP000182360"/>
    </source>
</evidence>
<evidence type="ECO:0000256" key="1">
    <source>
        <dbReference type="SAM" id="SignalP"/>
    </source>
</evidence>
<evidence type="ECO:0008006" key="4">
    <source>
        <dbReference type="Google" id="ProtNLM"/>
    </source>
</evidence>
<dbReference type="EMBL" id="FOFU01000005">
    <property type="protein sequence ID" value="SEQ50622.1"/>
    <property type="molecule type" value="Genomic_DNA"/>
</dbReference>